<dbReference type="RefSeq" id="WP_088247632.1">
    <property type="nucleotide sequence ID" value="NZ_NHMK01000009.1"/>
</dbReference>
<proteinExistence type="predicted"/>
<keyword evidence="3" id="KW-1185">Reference proteome</keyword>
<accession>A0A246BRK3</accession>
<feature type="transmembrane region" description="Helical" evidence="1">
    <location>
        <begin position="185"/>
        <end position="204"/>
    </location>
</feature>
<protein>
    <submittedName>
        <fullName evidence="2">Permease</fullName>
    </submittedName>
</protein>
<evidence type="ECO:0000256" key="1">
    <source>
        <dbReference type="SAM" id="Phobius"/>
    </source>
</evidence>
<feature type="transmembrane region" description="Helical" evidence="1">
    <location>
        <begin position="435"/>
        <end position="459"/>
    </location>
</feature>
<feature type="transmembrane region" description="Helical" evidence="1">
    <location>
        <begin position="351"/>
        <end position="368"/>
    </location>
</feature>
<feature type="transmembrane region" description="Helical" evidence="1">
    <location>
        <begin position="12"/>
        <end position="29"/>
    </location>
</feature>
<feature type="transmembrane region" description="Helical" evidence="1">
    <location>
        <begin position="147"/>
        <end position="165"/>
    </location>
</feature>
<name>A0A246BRK3_9DEIO</name>
<feature type="transmembrane region" description="Helical" evidence="1">
    <location>
        <begin position="239"/>
        <end position="265"/>
    </location>
</feature>
<feature type="transmembrane region" description="Helical" evidence="1">
    <location>
        <begin position="277"/>
        <end position="298"/>
    </location>
</feature>
<gene>
    <name evidence="2" type="ORF">CBQ26_06210</name>
</gene>
<dbReference type="AlphaFoldDB" id="A0A246BRK3"/>
<dbReference type="Proteomes" id="UP000197208">
    <property type="component" value="Unassembled WGS sequence"/>
</dbReference>
<feature type="transmembrane region" description="Helical" evidence="1">
    <location>
        <begin position="64"/>
        <end position="86"/>
    </location>
</feature>
<evidence type="ECO:0000313" key="3">
    <source>
        <dbReference type="Proteomes" id="UP000197208"/>
    </source>
</evidence>
<dbReference type="PANTHER" id="PTHR30354:SF25">
    <property type="entry name" value="INNER MEMBRANE PERMEASE YGBN"/>
    <property type="match status" value="1"/>
</dbReference>
<organism evidence="2 3">
    <name type="scientific">Deinococcus indicus</name>
    <dbReference type="NCBI Taxonomy" id="223556"/>
    <lineage>
        <taxon>Bacteria</taxon>
        <taxon>Thermotogati</taxon>
        <taxon>Deinococcota</taxon>
        <taxon>Deinococci</taxon>
        <taxon>Deinococcales</taxon>
        <taxon>Deinococcaceae</taxon>
        <taxon>Deinococcus</taxon>
    </lineage>
</organism>
<feature type="transmembrane region" description="Helical" evidence="1">
    <location>
        <begin position="400"/>
        <end position="423"/>
    </location>
</feature>
<feature type="transmembrane region" description="Helical" evidence="1">
    <location>
        <begin position="310"/>
        <end position="331"/>
    </location>
</feature>
<dbReference type="PIRSF" id="PIRSF002746">
    <property type="entry name" value="Gluconate_transporter"/>
    <property type="match status" value="1"/>
</dbReference>
<dbReference type="GO" id="GO:0005886">
    <property type="term" value="C:plasma membrane"/>
    <property type="evidence" value="ECO:0007669"/>
    <property type="project" value="TreeGrafter"/>
</dbReference>
<keyword evidence="1" id="KW-1133">Transmembrane helix</keyword>
<comment type="caution">
    <text evidence="2">The sequence shown here is derived from an EMBL/GenBank/DDBJ whole genome shotgun (WGS) entry which is preliminary data.</text>
</comment>
<evidence type="ECO:0000313" key="2">
    <source>
        <dbReference type="EMBL" id="OWL97832.1"/>
    </source>
</evidence>
<dbReference type="EMBL" id="NHMK01000009">
    <property type="protein sequence ID" value="OWL97832.1"/>
    <property type="molecule type" value="Genomic_DNA"/>
</dbReference>
<dbReference type="GO" id="GO:0015128">
    <property type="term" value="F:gluconate transmembrane transporter activity"/>
    <property type="evidence" value="ECO:0007669"/>
    <property type="project" value="InterPro"/>
</dbReference>
<feature type="transmembrane region" description="Helical" evidence="1">
    <location>
        <begin position="35"/>
        <end position="52"/>
    </location>
</feature>
<sequence length="460" mass="46521">METFVQTLSAPTLLGIAAAAVAALLFLIMALRLHAFVALILVSLITAFATGLPTGEIVKVLTDGFGSTLGSVALLVGLGAMLGRLVETSGGAKVLADTLVTRFGEHRAPLALGVASLLFGFPIFFDAGLIVMLPVVFAVARRLNQPVLRFGLPAAGAFSVMHVFVPPHPGAVAAADLLKADMGTLIGVGLLVALPTWYLAAYLFGLWAGKRYPNPVPELLSGGAMIVEPPSNPPSAGTVIAMLLLPLILIFGNTGLNALATAGSIDAANPAVVLIRLFGNTPVALLISVLVAAVVLGARRGRDAVTIEKLLDSSLGPIASVVLITGAGGMFGAVLRASGIGNAVSGSLADLGVPVIAAAFLIAALLRIAQGSATVALLTAAGLIQPAVAAAGYAGTDVAAVVIAAAAGSVVVSHVNDSGFWLVGRLLNLDIPTTFKTWTVMETLIGVIGFAFAVLIFTVL</sequence>
<dbReference type="PANTHER" id="PTHR30354">
    <property type="entry name" value="GNT FAMILY GLUCONATE TRANSPORTER"/>
    <property type="match status" value="1"/>
</dbReference>
<dbReference type="NCBIfam" id="TIGR00791">
    <property type="entry name" value="gntP"/>
    <property type="match status" value="1"/>
</dbReference>
<dbReference type="OrthoDB" id="9787129at2"/>
<dbReference type="Pfam" id="PF02447">
    <property type="entry name" value="GntP_permease"/>
    <property type="match status" value="1"/>
</dbReference>
<keyword evidence="1" id="KW-0472">Membrane</keyword>
<dbReference type="InterPro" id="IPR003474">
    <property type="entry name" value="Glcn_transporter"/>
</dbReference>
<feature type="transmembrane region" description="Helical" evidence="1">
    <location>
        <begin position="110"/>
        <end position="140"/>
    </location>
</feature>
<reference evidence="2 3" key="1">
    <citation type="submission" date="2017-05" db="EMBL/GenBank/DDBJ databases">
        <title>De novo genome assembly of Deniococcus indicus strain DR1.</title>
        <authorList>
            <person name="Chauhan D."/>
            <person name="Yennamalli R.M."/>
            <person name="Priyadarshini R."/>
        </authorList>
    </citation>
    <scope>NUCLEOTIDE SEQUENCE [LARGE SCALE GENOMIC DNA]</scope>
    <source>
        <strain evidence="2 3">DR1</strain>
    </source>
</reference>
<keyword evidence="1" id="KW-0812">Transmembrane</keyword>